<evidence type="ECO:0000313" key="2">
    <source>
        <dbReference type="Proteomes" id="UP001217741"/>
    </source>
</evidence>
<dbReference type="Proteomes" id="UP001217741">
    <property type="component" value="Unassembled WGS sequence"/>
</dbReference>
<dbReference type="AlphaFoldDB" id="A0A8I1CYF4"/>
<organism evidence="1 2">
    <name type="scientific">Pseudomonas putida</name>
    <name type="common">Arthrobacter siderocapsulatus</name>
    <dbReference type="NCBI Taxonomy" id="303"/>
    <lineage>
        <taxon>Bacteria</taxon>
        <taxon>Pseudomonadati</taxon>
        <taxon>Pseudomonadota</taxon>
        <taxon>Gammaproteobacteria</taxon>
        <taxon>Pseudomonadales</taxon>
        <taxon>Pseudomonadaceae</taxon>
        <taxon>Pseudomonas</taxon>
    </lineage>
</organism>
<reference evidence="1" key="1">
    <citation type="submission" date="2023-03" db="EMBL/GenBank/DDBJ databases">
        <title>Draft assemblies of triclosan tolerant bacteria isolated from returned activated sludge.</title>
        <authorList>
            <person name="Van Hamelsveld S."/>
        </authorList>
    </citation>
    <scope>NUCLEOTIDE SEQUENCE</scope>
    <source>
        <strain evidence="1">GW210012_S60</strain>
    </source>
</reference>
<sequence length="132" mass="14703">MWDSDQFDHSLIQVSVGELDGVAEGDAEGLLACGTSCVTENYEREGEMAFFKCEIFAREGGAGFRVEKTVVVTAGDWDGQVIWSQKEEFFLTSSFEPAMPGLILDELSRRTINEYGRRIHAHENGVAYESRA</sequence>
<protein>
    <submittedName>
        <fullName evidence="1">Uncharacterized protein</fullName>
    </submittedName>
</protein>
<proteinExistence type="predicted"/>
<comment type="caution">
    <text evidence="1">The sequence shown here is derived from an EMBL/GenBank/DDBJ whole genome shotgun (WGS) entry which is preliminary data.</text>
</comment>
<accession>A0A8I1CYF4</accession>
<dbReference type="RefSeq" id="WP_028699630.1">
    <property type="nucleotide sequence ID" value="NZ_BBQL01000044.1"/>
</dbReference>
<dbReference type="OrthoDB" id="6913917at2"/>
<evidence type="ECO:0000313" key="1">
    <source>
        <dbReference type="EMBL" id="MDF3869671.1"/>
    </source>
</evidence>
<gene>
    <name evidence="1" type="ORF">P3W50_04240</name>
</gene>
<dbReference type="EMBL" id="JARJLO010000053">
    <property type="protein sequence ID" value="MDF3869671.1"/>
    <property type="molecule type" value="Genomic_DNA"/>
</dbReference>
<name>A0A8I1CYF4_PSEPU</name>